<gene>
    <name evidence="1" type="ORF">V6N11_039381</name>
</gene>
<evidence type="ECO:0000313" key="2">
    <source>
        <dbReference type="Proteomes" id="UP001396334"/>
    </source>
</evidence>
<organism evidence="1 2">
    <name type="scientific">Hibiscus sabdariffa</name>
    <name type="common">roselle</name>
    <dbReference type="NCBI Taxonomy" id="183260"/>
    <lineage>
        <taxon>Eukaryota</taxon>
        <taxon>Viridiplantae</taxon>
        <taxon>Streptophyta</taxon>
        <taxon>Embryophyta</taxon>
        <taxon>Tracheophyta</taxon>
        <taxon>Spermatophyta</taxon>
        <taxon>Magnoliopsida</taxon>
        <taxon>eudicotyledons</taxon>
        <taxon>Gunneridae</taxon>
        <taxon>Pentapetalae</taxon>
        <taxon>rosids</taxon>
        <taxon>malvids</taxon>
        <taxon>Malvales</taxon>
        <taxon>Malvaceae</taxon>
        <taxon>Malvoideae</taxon>
        <taxon>Hibiscus</taxon>
    </lineage>
</organism>
<dbReference type="EMBL" id="JBBPBN010000013">
    <property type="protein sequence ID" value="KAK9026544.1"/>
    <property type="molecule type" value="Genomic_DNA"/>
</dbReference>
<protein>
    <submittedName>
        <fullName evidence="1">Uncharacterized protein</fullName>
    </submittedName>
</protein>
<dbReference type="Proteomes" id="UP001396334">
    <property type="component" value="Unassembled WGS sequence"/>
</dbReference>
<evidence type="ECO:0000313" key="1">
    <source>
        <dbReference type="EMBL" id="KAK9026544.1"/>
    </source>
</evidence>
<keyword evidence="2" id="KW-1185">Reference proteome</keyword>
<sequence>MNLVVETNMVEPDPVGVSEAAQKKKVSFRDMVVGDATSPTVGHVIPDLDLEPANAARGFTTDGIIDMIVTEPEPEPELEPVYGLWMQVRNRKVRRSFMSQDAPRQGVSSVNSTLFNAGHFEILKNTEADMTDQVGNRESRGMVLAKVSDRRGQLRIWEKDEEALTARRNRVQEDAIIVRTMGKI</sequence>
<accession>A0ABR2SNJ9</accession>
<name>A0ABR2SNJ9_9ROSI</name>
<comment type="caution">
    <text evidence="1">The sequence shown here is derived from an EMBL/GenBank/DDBJ whole genome shotgun (WGS) entry which is preliminary data.</text>
</comment>
<proteinExistence type="predicted"/>
<reference evidence="1 2" key="1">
    <citation type="journal article" date="2024" name="G3 (Bethesda)">
        <title>Genome assembly of Hibiscus sabdariffa L. provides insights into metabolisms of medicinal natural products.</title>
        <authorList>
            <person name="Kim T."/>
        </authorList>
    </citation>
    <scope>NUCLEOTIDE SEQUENCE [LARGE SCALE GENOMIC DNA]</scope>
    <source>
        <strain evidence="1">TK-2024</strain>
        <tissue evidence="1">Old leaves</tissue>
    </source>
</reference>